<keyword evidence="2" id="KW-0813">Transport</keyword>
<dbReference type="GO" id="GO:0022857">
    <property type="term" value="F:transmembrane transporter activity"/>
    <property type="evidence" value="ECO:0007669"/>
    <property type="project" value="InterPro"/>
</dbReference>
<comment type="similarity">
    <text evidence="7">Belongs to the drug/metabolite transporter (DMT) superfamily. Small multidrug resistance (SMR) (TC 2.A.7.1) family.</text>
</comment>
<dbReference type="AlphaFoldDB" id="A0A6L7IS00"/>
<evidence type="ECO:0000256" key="4">
    <source>
        <dbReference type="ARBA" id="ARBA00022692"/>
    </source>
</evidence>
<accession>A0A6L7IS00</accession>
<organism evidence="8 9">
    <name type="scientific">Eggerthella guodeyinii</name>
    <dbReference type="NCBI Taxonomy" id="2690837"/>
    <lineage>
        <taxon>Bacteria</taxon>
        <taxon>Bacillati</taxon>
        <taxon>Actinomycetota</taxon>
        <taxon>Coriobacteriia</taxon>
        <taxon>Eggerthellales</taxon>
        <taxon>Eggerthellaceae</taxon>
        <taxon>Eggerthella</taxon>
    </lineage>
</organism>
<keyword evidence="4 7" id="KW-0812">Transmembrane</keyword>
<dbReference type="SUPFAM" id="SSF103481">
    <property type="entry name" value="Multidrug resistance efflux transporter EmrE"/>
    <property type="match status" value="1"/>
</dbReference>
<dbReference type="PANTHER" id="PTHR30561:SF1">
    <property type="entry name" value="MULTIDRUG TRANSPORTER EMRE"/>
    <property type="match status" value="1"/>
</dbReference>
<evidence type="ECO:0000313" key="9">
    <source>
        <dbReference type="Proteomes" id="UP000478463"/>
    </source>
</evidence>
<dbReference type="KEGG" id="egd:GS424_002060"/>
<name>A0A6L7IS00_9ACTN</name>
<dbReference type="RefSeq" id="WP_160941975.1">
    <property type="nucleotide sequence ID" value="NZ_CP063310.1"/>
</dbReference>
<keyword evidence="6" id="KW-0472">Membrane</keyword>
<dbReference type="Gene3D" id="1.10.3730.20">
    <property type="match status" value="1"/>
</dbReference>
<dbReference type="Pfam" id="PF00893">
    <property type="entry name" value="Multi_Drug_Res"/>
    <property type="match status" value="1"/>
</dbReference>
<gene>
    <name evidence="8" type="ORF">GS424_002060</name>
</gene>
<keyword evidence="5" id="KW-1133">Transmembrane helix</keyword>
<evidence type="ECO:0000256" key="5">
    <source>
        <dbReference type="ARBA" id="ARBA00022989"/>
    </source>
</evidence>
<evidence type="ECO:0000256" key="7">
    <source>
        <dbReference type="RuleBase" id="RU003942"/>
    </source>
</evidence>
<evidence type="ECO:0000256" key="3">
    <source>
        <dbReference type="ARBA" id="ARBA00022475"/>
    </source>
</evidence>
<dbReference type="EMBL" id="CP063310">
    <property type="protein sequence ID" value="QOS68679.1"/>
    <property type="molecule type" value="Genomic_DNA"/>
</dbReference>
<evidence type="ECO:0000313" key="8">
    <source>
        <dbReference type="EMBL" id="QOS68679.1"/>
    </source>
</evidence>
<dbReference type="PANTHER" id="PTHR30561">
    <property type="entry name" value="SMR FAMILY PROTON-DEPENDENT DRUG EFFLUX TRANSPORTER SUGE"/>
    <property type="match status" value="1"/>
</dbReference>
<evidence type="ECO:0000256" key="2">
    <source>
        <dbReference type="ARBA" id="ARBA00022448"/>
    </source>
</evidence>
<evidence type="ECO:0000256" key="6">
    <source>
        <dbReference type="ARBA" id="ARBA00023136"/>
    </source>
</evidence>
<evidence type="ECO:0000256" key="1">
    <source>
        <dbReference type="ARBA" id="ARBA00004651"/>
    </source>
</evidence>
<dbReference type="InterPro" id="IPR037185">
    <property type="entry name" value="EmrE-like"/>
</dbReference>
<sequence length="129" mass="13906">MGRIHPYALLSVSIVLEVFGTTMMKLSVGFTVPLFTVLTLMGYLVSFTLLTFTLKHLPLGLVYGIWGGVGTVLTAAIGIIAWGDPFNWITCVGIALVVGGVVLLNQGTQELEDAREMQSQVEEGRSFSN</sequence>
<dbReference type="FunFam" id="1.10.3730.20:FF:000001">
    <property type="entry name" value="Quaternary ammonium compound resistance transporter SugE"/>
    <property type="match status" value="1"/>
</dbReference>
<protein>
    <submittedName>
        <fullName evidence="8">Multidrug efflux SMR transporter</fullName>
    </submittedName>
</protein>
<dbReference type="InterPro" id="IPR000390">
    <property type="entry name" value="Small_drug/metabolite_transptr"/>
</dbReference>
<keyword evidence="3" id="KW-1003">Cell membrane</keyword>
<reference evidence="8 9" key="1">
    <citation type="submission" date="2020-10" db="EMBL/GenBank/DDBJ databases">
        <title>Eggerthella sp. nov., isolated from human feces.</title>
        <authorList>
            <person name="Yajun G."/>
        </authorList>
    </citation>
    <scope>NUCLEOTIDE SEQUENCE [LARGE SCALE GENOMIC DNA]</scope>
    <source>
        <strain evidence="8 9">HF-1101</strain>
    </source>
</reference>
<dbReference type="GO" id="GO:0005886">
    <property type="term" value="C:plasma membrane"/>
    <property type="evidence" value="ECO:0007669"/>
    <property type="project" value="UniProtKB-SubCell"/>
</dbReference>
<comment type="subcellular location">
    <subcellularLocation>
        <location evidence="1 7">Cell membrane</location>
        <topology evidence="1 7">Multi-pass membrane protein</topology>
    </subcellularLocation>
</comment>
<dbReference type="InterPro" id="IPR045324">
    <property type="entry name" value="Small_multidrug_res"/>
</dbReference>
<proteinExistence type="inferred from homology"/>
<dbReference type="Proteomes" id="UP000478463">
    <property type="component" value="Chromosome"/>
</dbReference>